<feature type="domain" description="CENP-V/GFA" evidence="6">
    <location>
        <begin position="520"/>
        <end position="625"/>
    </location>
</feature>
<dbReference type="SUPFAM" id="SSF51316">
    <property type="entry name" value="Mss4-like"/>
    <property type="match status" value="1"/>
</dbReference>
<organism evidence="7 8">
    <name type="scientific">Vitrella brassicaformis (strain CCMP3155)</name>
    <dbReference type="NCBI Taxonomy" id="1169540"/>
    <lineage>
        <taxon>Eukaryota</taxon>
        <taxon>Sar</taxon>
        <taxon>Alveolata</taxon>
        <taxon>Colpodellida</taxon>
        <taxon>Vitrellaceae</taxon>
        <taxon>Vitrella</taxon>
    </lineage>
</organism>
<name>A0A0G4F971_VITBC</name>
<dbReference type="EMBL" id="CDMY01000389">
    <property type="protein sequence ID" value="CEM08916.1"/>
    <property type="molecule type" value="Genomic_DNA"/>
</dbReference>
<dbReference type="PANTHER" id="PTHR33337:SF40">
    <property type="entry name" value="CENP-V_GFA DOMAIN-CONTAINING PROTEIN-RELATED"/>
    <property type="match status" value="1"/>
</dbReference>
<feature type="compositionally biased region" description="Acidic residues" evidence="5">
    <location>
        <begin position="158"/>
        <end position="171"/>
    </location>
</feature>
<evidence type="ECO:0000256" key="1">
    <source>
        <dbReference type="ARBA" id="ARBA00005495"/>
    </source>
</evidence>
<keyword evidence="2" id="KW-0479">Metal-binding</keyword>
<evidence type="ECO:0000313" key="7">
    <source>
        <dbReference type="EMBL" id="CEM08916.1"/>
    </source>
</evidence>
<keyword evidence="3" id="KW-0862">Zinc</keyword>
<feature type="compositionally biased region" description="Basic and acidic residues" evidence="5">
    <location>
        <begin position="1"/>
        <end position="13"/>
    </location>
</feature>
<reference evidence="7 8" key="1">
    <citation type="submission" date="2014-11" db="EMBL/GenBank/DDBJ databases">
        <authorList>
            <person name="Zhu J."/>
            <person name="Qi W."/>
            <person name="Song R."/>
        </authorList>
    </citation>
    <scope>NUCLEOTIDE SEQUENCE [LARGE SCALE GENOMIC DNA]</scope>
</reference>
<evidence type="ECO:0000256" key="5">
    <source>
        <dbReference type="SAM" id="MobiDB-lite"/>
    </source>
</evidence>
<evidence type="ECO:0000313" key="8">
    <source>
        <dbReference type="Proteomes" id="UP000041254"/>
    </source>
</evidence>
<comment type="similarity">
    <text evidence="1">Belongs to the Gfa family.</text>
</comment>
<sequence>MDSKDSDDADRSCESSSGSEDAKTQSAKVAKEADPVLQDLRACLPAGSRTGVGFSSIRRAGVPVKYVTTLGGAPRVSRSCSVYGAKAALRQVIEARNRKAREAGLPLLEGYEQVLERHFPSSGSADDDEGAGESAAGDRTDQHRVATNKRKSKGAESGADDGADDEAEDGEDGMRAVKKARKGTGKRSGRLNERQLYFLAVHFQSYLQPIRQLANQQGVKTFSIRWPSGKNTLVCKHPEERVPYKDVERGAKGIQECLRRAIAKRVNLMGPDNRLKGWQAALEGPQVHFDPTIDYKALYESQRTKDRAAGQERASAASGLDPTGVVRALRRVWDPTGNKNSSNFGIGGRKDSKDPRFVAKVGENPSKTFSIRVHGRKTALIMAVNERNRQAAENGALSPIVGYEGVADSFERGEIGVAMAADGTGSVAPSAKSDAIESSNLADSKQLREAGRPVLDMMMEESSSDSDSDDDRVIPMRRGREGARGLWGGSGLADHDIVEAVRKVHGLEKVALRLHKRFTIRMTDAEPIHPPTLCCCRMCQKCLGAPAGLFMCVDRENFTLTSTAEVKTCETWHTTCRNVRMFCSKCGAHFAFESPTDLPGMVTVAVCCFDDPSKYPPIEAVFCESKVEWFDLGGVTGYDVWSPGLTRVFEDYAEKIKHAEKIKQGEETASRKSTMDE</sequence>
<dbReference type="VEuPathDB" id="CryptoDB:Vbra_584"/>
<evidence type="ECO:0000256" key="3">
    <source>
        <dbReference type="ARBA" id="ARBA00022833"/>
    </source>
</evidence>
<feature type="region of interest" description="Disordered" evidence="5">
    <location>
        <begin position="119"/>
        <end position="187"/>
    </location>
</feature>
<keyword evidence="4" id="KW-0456">Lyase</keyword>
<protein>
    <recommendedName>
        <fullName evidence="6">CENP-V/GFA domain-containing protein</fullName>
    </recommendedName>
</protein>
<dbReference type="GO" id="GO:0016846">
    <property type="term" value="F:carbon-sulfur lyase activity"/>
    <property type="evidence" value="ECO:0007669"/>
    <property type="project" value="InterPro"/>
</dbReference>
<evidence type="ECO:0000256" key="2">
    <source>
        <dbReference type="ARBA" id="ARBA00022723"/>
    </source>
</evidence>
<gene>
    <name evidence="7" type="ORF">Vbra_584</name>
</gene>
<evidence type="ECO:0000256" key="4">
    <source>
        <dbReference type="ARBA" id="ARBA00023239"/>
    </source>
</evidence>
<dbReference type="AlphaFoldDB" id="A0A0G4F971"/>
<feature type="compositionally biased region" description="Polar residues" evidence="5">
    <location>
        <begin position="14"/>
        <end position="27"/>
    </location>
</feature>
<dbReference type="PANTHER" id="PTHR33337">
    <property type="entry name" value="GFA DOMAIN-CONTAINING PROTEIN"/>
    <property type="match status" value="1"/>
</dbReference>
<keyword evidence="8" id="KW-1185">Reference proteome</keyword>
<dbReference type="Pfam" id="PF04828">
    <property type="entry name" value="GFA"/>
    <property type="match status" value="1"/>
</dbReference>
<feature type="compositionally biased region" description="Basic residues" evidence="5">
    <location>
        <begin position="176"/>
        <end position="187"/>
    </location>
</feature>
<dbReference type="Proteomes" id="UP000041254">
    <property type="component" value="Unassembled WGS sequence"/>
</dbReference>
<evidence type="ECO:0000259" key="6">
    <source>
        <dbReference type="Pfam" id="PF04828"/>
    </source>
</evidence>
<dbReference type="GO" id="GO:0046872">
    <property type="term" value="F:metal ion binding"/>
    <property type="evidence" value="ECO:0007669"/>
    <property type="project" value="UniProtKB-KW"/>
</dbReference>
<dbReference type="InterPro" id="IPR006913">
    <property type="entry name" value="CENP-V/GFA"/>
</dbReference>
<feature type="region of interest" description="Disordered" evidence="5">
    <location>
        <begin position="1"/>
        <end position="32"/>
    </location>
</feature>
<dbReference type="InParanoid" id="A0A0G4F971"/>
<accession>A0A0G4F971</accession>
<proteinExistence type="inferred from homology"/>
<dbReference type="InterPro" id="IPR011057">
    <property type="entry name" value="Mss4-like_sf"/>
</dbReference>
<dbReference type="Gene3D" id="3.90.1590.10">
    <property type="entry name" value="glutathione-dependent formaldehyde- activating enzyme (gfa)"/>
    <property type="match status" value="1"/>
</dbReference>